<feature type="compositionally biased region" description="Basic and acidic residues" evidence="1">
    <location>
        <begin position="58"/>
        <end position="69"/>
    </location>
</feature>
<dbReference type="PANTHER" id="PTHR48475:SF2">
    <property type="entry name" value="RIBONUCLEASE H"/>
    <property type="match status" value="1"/>
</dbReference>
<dbReference type="InterPro" id="IPR002156">
    <property type="entry name" value="RNaseH_domain"/>
</dbReference>
<dbReference type="GO" id="GO:0003676">
    <property type="term" value="F:nucleic acid binding"/>
    <property type="evidence" value="ECO:0007669"/>
    <property type="project" value="InterPro"/>
</dbReference>
<dbReference type="Gene3D" id="3.30.420.10">
    <property type="entry name" value="Ribonuclease H-like superfamily/Ribonuclease H"/>
    <property type="match status" value="1"/>
</dbReference>
<feature type="region of interest" description="Disordered" evidence="1">
    <location>
        <begin position="58"/>
        <end position="82"/>
    </location>
</feature>
<reference evidence="3 4" key="1">
    <citation type="journal article" date="2022" name="G3 (Bethesda)">
        <title>Whole-genome sequence and methylome profiling of the almond [Prunus dulcis (Mill.) D.A. Webb] cultivar 'Nonpareil'.</title>
        <authorList>
            <person name="D'Amico-Willman K.M."/>
            <person name="Ouma W.Z."/>
            <person name="Meulia T."/>
            <person name="Sideli G.M."/>
            <person name="Gradziel T.M."/>
            <person name="Fresnedo-Ramirez J."/>
        </authorList>
    </citation>
    <scope>NUCLEOTIDE SEQUENCE [LARGE SCALE GENOMIC DNA]</scope>
    <source>
        <strain evidence="3">Clone GOH B32 T37-40</strain>
    </source>
</reference>
<evidence type="ECO:0000256" key="1">
    <source>
        <dbReference type="SAM" id="MobiDB-lite"/>
    </source>
</evidence>
<sequence length="299" mass="33503">MTDFPLRSILHSPDASQRLMKWAIVLSQYDLLYRPKTAIKAQALADFVPEFTTSAEEEKLVNKKKESSKADNTSSEPSRPRDMWELCVDRASNQKGAGAGVVITIQDGTLLEQAISLDFPASNNEAEYKALLAGLCLAKELTIKKLAIYSDSQLIMNQASGEYMVKHPRMILYLDKVQELLKDTFTIQRVPRIGNAHADALASLGSALDTQFRRSIQVEHLDRPSIEEIEPVDTMRIDEDPSWRDPIIDYLMTKTYLRTTPKLGRSNRRPRDTTCTATSSSVDLTPALISPVYKVPSNT</sequence>
<dbReference type="Pfam" id="PF13456">
    <property type="entry name" value="RVT_3"/>
    <property type="match status" value="1"/>
</dbReference>
<name>A0AAD4VGN9_PRUDU</name>
<gene>
    <name evidence="3" type="ORF">L3X38_033249</name>
</gene>
<dbReference type="SUPFAM" id="SSF53098">
    <property type="entry name" value="Ribonuclease H-like"/>
    <property type="match status" value="1"/>
</dbReference>
<dbReference type="GO" id="GO:0004523">
    <property type="term" value="F:RNA-DNA hybrid ribonuclease activity"/>
    <property type="evidence" value="ECO:0007669"/>
    <property type="project" value="InterPro"/>
</dbReference>
<dbReference type="InterPro" id="IPR036397">
    <property type="entry name" value="RNaseH_sf"/>
</dbReference>
<protein>
    <recommendedName>
        <fullName evidence="2">RNase H type-1 domain-containing protein</fullName>
    </recommendedName>
</protein>
<organism evidence="3 4">
    <name type="scientific">Prunus dulcis</name>
    <name type="common">Almond</name>
    <name type="synonym">Amygdalus dulcis</name>
    <dbReference type="NCBI Taxonomy" id="3755"/>
    <lineage>
        <taxon>Eukaryota</taxon>
        <taxon>Viridiplantae</taxon>
        <taxon>Streptophyta</taxon>
        <taxon>Embryophyta</taxon>
        <taxon>Tracheophyta</taxon>
        <taxon>Spermatophyta</taxon>
        <taxon>Magnoliopsida</taxon>
        <taxon>eudicotyledons</taxon>
        <taxon>Gunneridae</taxon>
        <taxon>Pentapetalae</taxon>
        <taxon>rosids</taxon>
        <taxon>fabids</taxon>
        <taxon>Rosales</taxon>
        <taxon>Rosaceae</taxon>
        <taxon>Amygdaloideae</taxon>
        <taxon>Amygdaleae</taxon>
        <taxon>Prunus</taxon>
    </lineage>
</organism>
<dbReference type="CDD" id="cd09279">
    <property type="entry name" value="RNase_HI_like"/>
    <property type="match status" value="1"/>
</dbReference>
<dbReference type="Proteomes" id="UP001054821">
    <property type="component" value="Chromosome 6"/>
</dbReference>
<accession>A0AAD4VGN9</accession>
<proteinExistence type="predicted"/>
<dbReference type="PANTHER" id="PTHR48475">
    <property type="entry name" value="RIBONUCLEASE H"/>
    <property type="match status" value="1"/>
</dbReference>
<evidence type="ECO:0000259" key="2">
    <source>
        <dbReference type="PROSITE" id="PS50879"/>
    </source>
</evidence>
<dbReference type="InterPro" id="IPR012337">
    <property type="entry name" value="RNaseH-like_sf"/>
</dbReference>
<comment type="caution">
    <text evidence="3">The sequence shown here is derived from an EMBL/GenBank/DDBJ whole genome shotgun (WGS) entry which is preliminary data.</text>
</comment>
<keyword evidence="4" id="KW-1185">Reference proteome</keyword>
<dbReference type="EMBL" id="JAJFAZ020000006">
    <property type="protein sequence ID" value="KAI5324176.1"/>
    <property type="molecule type" value="Genomic_DNA"/>
</dbReference>
<dbReference type="PROSITE" id="PS50879">
    <property type="entry name" value="RNASE_H_1"/>
    <property type="match status" value="1"/>
</dbReference>
<feature type="domain" description="RNase H type-1" evidence="2">
    <location>
        <begin position="80"/>
        <end position="207"/>
    </location>
</feature>
<evidence type="ECO:0000313" key="4">
    <source>
        <dbReference type="Proteomes" id="UP001054821"/>
    </source>
</evidence>
<dbReference type="AlphaFoldDB" id="A0AAD4VGN9"/>
<evidence type="ECO:0000313" key="3">
    <source>
        <dbReference type="EMBL" id="KAI5324176.1"/>
    </source>
</evidence>